<dbReference type="InterPro" id="IPR032675">
    <property type="entry name" value="LRR_dom_sf"/>
</dbReference>
<keyword evidence="4" id="KW-1185">Reference proteome</keyword>
<dbReference type="Pfam" id="PF13855">
    <property type="entry name" value="LRR_8"/>
    <property type="match status" value="1"/>
</dbReference>
<dbReference type="InterPro" id="IPR001611">
    <property type="entry name" value="Leu-rich_rpt"/>
</dbReference>
<keyword evidence="2" id="KW-0677">Repeat</keyword>
<gene>
    <name evidence="3" type="ORF">HNAJ_LOCUS11931</name>
</gene>
<organism evidence="5">
    <name type="scientific">Rodentolepis nana</name>
    <name type="common">Dwarf tapeworm</name>
    <name type="synonym">Hymenolepis nana</name>
    <dbReference type="NCBI Taxonomy" id="102285"/>
    <lineage>
        <taxon>Eukaryota</taxon>
        <taxon>Metazoa</taxon>
        <taxon>Spiralia</taxon>
        <taxon>Lophotrochozoa</taxon>
        <taxon>Platyhelminthes</taxon>
        <taxon>Cestoda</taxon>
        <taxon>Eucestoda</taxon>
        <taxon>Cyclophyllidea</taxon>
        <taxon>Hymenolepididae</taxon>
        <taxon>Rodentolepis</taxon>
    </lineage>
</organism>
<dbReference type="SUPFAM" id="SSF52058">
    <property type="entry name" value="L domain-like"/>
    <property type="match status" value="1"/>
</dbReference>
<proteinExistence type="predicted"/>
<evidence type="ECO:0000256" key="1">
    <source>
        <dbReference type="ARBA" id="ARBA00022614"/>
    </source>
</evidence>
<keyword evidence="1" id="KW-0433">Leucine-rich repeat</keyword>
<dbReference type="Proteomes" id="UP000278807">
    <property type="component" value="Unassembled WGS sequence"/>
</dbReference>
<sequence>MFGDFNPSTCETTGICILKKADDITPNESTTLSLENRNLIEIPQKILCLNQLKHLSLNGNCIRVLPEEFFKAFPHLTWLDLRCNKLEYISRGVVNLSSLKNLLVSNNNIRRLCIELGGINSLAGLNIGGNPIEFPPRDILSKGTSCIIQFLRKCYSKRLELERLVSDEMLENNLVINGENDVVLEKLDQLAIEAAINQMKLDENEKPESNPPLYESKLYRRLKREMISFNKAKKGSRYLPRQSDREAFLYQAKNKLVSAESIHKAELSEMRQLKSKLENIRRDRVLQRLKQVDFCCLLTNDKNKGAIDDWKVNYRLKQSNLSDIYKYKPREEIKEESLIRIRIAPYDINDDEVSVMSQYDLEKMKSAPKPGISNAPRPRPRSADSVLKLEMAIRNKEKNLIYDVNKQAELLNLKIENPCLPLSVSDAEADLVNALQLQLRLKNRQDVITQLKMSTNPTAFLM</sequence>
<dbReference type="GO" id="GO:0005737">
    <property type="term" value="C:cytoplasm"/>
    <property type="evidence" value="ECO:0007669"/>
    <property type="project" value="TreeGrafter"/>
</dbReference>
<dbReference type="SMART" id="SM00369">
    <property type="entry name" value="LRR_TYP"/>
    <property type="match status" value="3"/>
</dbReference>
<evidence type="ECO:0000313" key="4">
    <source>
        <dbReference type="Proteomes" id="UP000278807"/>
    </source>
</evidence>
<dbReference type="EMBL" id="UZAE01013896">
    <property type="protein sequence ID" value="VDO11734.1"/>
    <property type="molecule type" value="Genomic_DNA"/>
</dbReference>
<dbReference type="WBParaSite" id="HNAJ_0001194201-mRNA-1">
    <property type="protein sequence ID" value="HNAJ_0001194201-mRNA-1"/>
    <property type="gene ID" value="HNAJ_0001194201"/>
</dbReference>
<name>A0A0R3TVT1_RODNA</name>
<dbReference type="InterPro" id="IPR003591">
    <property type="entry name" value="Leu-rich_rpt_typical-subtyp"/>
</dbReference>
<reference evidence="3 4" key="2">
    <citation type="submission" date="2018-11" db="EMBL/GenBank/DDBJ databases">
        <authorList>
            <consortium name="Pathogen Informatics"/>
        </authorList>
    </citation>
    <scope>NUCLEOTIDE SEQUENCE [LARGE SCALE GENOMIC DNA]</scope>
</reference>
<dbReference type="PANTHER" id="PTHR48051">
    <property type="match status" value="1"/>
</dbReference>
<evidence type="ECO:0000313" key="5">
    <source>
        <dbReference type="WBParaSite" id="HNAJ_0001194201-mRNA-1"/>
    </source>
</evidence>
<dbReference type="STRING" id="102285.A0A0R3TVT1"/>
<reference evidence="5" key="1">
    <citation type="submission" date="2017-02" db="UniProtKB">
        <authorList>
            <consortium name="WormBaseParasite"/>
        </authorList>
    </citation>
    <scope>IDENTIFICATION</scope>
</reference>
<dbReference type="InterPro" id="IPR050216">
    <property type="entry name" value="LRR_domain-containing"/>
</dbReference>
<dbReference type="OrthoDB" id="2021138at2759"/>
<dbReference type="Gene3D" id="3.80.10.10">
    <property type="entry name" value="Ribonuclease Inhibitor"/>
    <property type="match status" value="1"/>
</dbReference>
<protein>
    <submittedName>
        <fullName evidence="5">U2A'/phosphoprotein 32 family A C-terminal domain-containing protein</fullName>
    </submittedName>
</protein>
<accession>A0A0R3TVT1</accession>
<evidence type="ECO:0000256" key="2">
    <source>
        <dbReference type="ARBA" id="ARBA00022737"/>
    </source>
</evidence>
<dbReference type="AlphaFoldDB" id="A0A0R3TVT1"/>
<evidence type="ECO:0000313" key="3">
    <source>
        <dbReference type="EMBL" id="VDO11734.1"/>
    </source>
</evidence>
<dbReference type="PANTHER" id="PTHR48051:SF53">
    <property type="entry name" value="LEUCINE RICH REPEAT CONTAINING 58"/>
    <property type="match status" value="1"/>
</dbReference>